<dbReference type="RefSeq" id="WP_120516025.1">
    <property type="nucleotide sequence ID" value="NZ_QXZY01000004.1"/>
</dbReference>
<dbReference type="InterPro" id="IPR035451">
    <property type="entry name" value="Ada-like_dom_sf"/>
</dbReference>
<dbReference type="GO" id="GO:0008270">
    <property type="term" value="F:zinc ion binding"/>
    <property type="evidence" value="ECO:0007669"/>
    <property type="project" value="InterPro"/>
</dbReference>
<dbReference type="EMBL" id="RMBX01000010">
    <property type="protein sequence ID" value="RPD39805.1"/>
    <property type="molecule type" value="Genomic_DNA"/>
</dbReference>
<feature type="domain" description="Ada DNA repair metal-binding" evidence="2">
    <location>
        <begin position="23"/>
        <end position="69"/>
    </location>
</feature>
<evidence type="ECO:0000259" key="2">
    <source>
        <dbReference type="Pfam" id="PF02805"/>
    </source>
</evidence>
<dbReference type="GO" id="GO:0006355">
    <property type="term" value="P:regulation of DNA-templated transcription"/>
    <property type="evidence" value="ECO:0007669"/>
    <property type="project" value="InterPro"/>
</dbReference>
<dbReference type="GO" id="GO:0006281">
    <property type="term" value="P:DNA repair"/>
    <property type="evidence" value="ECO:0007669"/>
    <property type="project" value="InterPro"/>
</dbReference>
<comment type="caution">
    <text evidence="3">The sequence shown here is derived from an EMBL/GenBank/DDBJ whole genome shotgun (WGS) entry which is preliminary data.</text>
</comment>
<dbReference type="Proteomes" id="UP000279089">
    <property type="component" value="Unassembled WGS sequence"/>
</dbReference>
<dbReference type="AlphaFoldDB" id="A0A3N4M934"/>
<evidence type="ECO:0000313" key="3">
    <source>
        <dbReference type="EMBL" id="RPD39805.1"/>
    </source>
</evidence>
<dbReference type="OrthoDB" id="894286at2"/>
<proteinExistence type="predicted"/>
<organism evidence="3 4">
    <name type="scientific">Chitinophaga barathri</name>
    <dbReference type="NCBI Taxonomy" id="1647451"/>
    <lineage>
        <taxon>Bacteria</taxon>
        <taxon>Pseudomonadati</taxon>
        <taxon>Bacteroidota</taxon>
        <taxon>Chitinophagia</taxon>
        <taxon>Chitinophagales</taxon>
        <taxon>Chitinophagaceae</taxon>
        <taxon>Chitinophaga</taxon>
    </lineage>
</organism>
<evidence type="ECO:0000256" key="1">
    <source>
        <dbReference type="ARBA" id="ARBA00023159"/>
    </source>
</evidence>
<keyword evidence="1" id="KW-0010">Activator</keyword>
<reference evidence="4" key="1">
    <citation type="submission" date="2018-11" db="EMBL/GenBank/DDBJ databases">
        <title>Chitinophaga lutea sp.nov., isolate from arsenic contaminated soil.</title>
        <authorList>
            <person name="Zong Y."/>
        </authorList>
    </citation>
    <scope>NUCLEOTIDE SEQUENCE [LARGE SCALE GENOMIC DNA]</scope>
    <source>
        <strain evidence="4">YLT18</strain>
    </source>
</reference>
<evidence type="ECO:0000313" key="4">
    <source>
        <dbReference type="Proteomes" id="UP000279089"/>
    </source>
</evidence>
<gene>
    <name evidence="3" type="ORF">EG028_19145</name>
</gene>
<sequence>MIPHSDISAKELRSLIRSGKLRFGGNRRLKIYGRLQCGSGKKMKRENRLFFGSEQSAKDNGYRPCGHCMREEYRMWKAGEI</sequence>
<protein>
    <submittedName>
        <fullName evidence="3">Metal-binding protein</fullName>
    </submittedName>
</protein>
<dbReference type="Gene3D" id="3.40.10.10">
    <property type="entry name" value="DNA Methylphosphotriester Repair Domain"/>
    <property type="match status" value="1"/>
</dbReference>
<dbReference type="GO" id="GO:0003677">
    <property type="term" value="F:DNA binding"/>
    <property type="evidence" value="ECO:0007669"/>
    <property type="project" value="InterPro"/>
</dbReference>
<dbReference type="GO" id="GO:0008168">
    <property type="term" value="F:methyltransferase activity"/>
    <property type="evidence" value="ECO:0007669"/>
    <property type="project" value="InterPro"/>
</dbReference>
<dbReference type="Pfam" id="PF02805">
    <property type="entry name" value="Ada_Zn_binding"/>
    <property type="match status" value="1"/>
</dbReference>
<dbReference type="InterPro" id="IPR004026">
    <property type="entry name" value="Ada_DNA_repair_Zn-bd"/>
</dbReference>
<keyword evidence="4" id="KW-1185">Reference proteome</keyword>
<accession>A0A3N4M934</accession>
<dbReference type="SUPFAM" id="SSF57884">
    <property type="entry name" value="Ada DNA repair protein, N-terminal domain (N-Ada 10)"/>
    <property type="match status" value="1"/>
</dbReference>
<name>A0A3N4M934_9BACT</name>